<dbReference type="RefSeq" id="YP_004300717.1">
    <property type="nucleotide sequence ID" value="NC_015250.1"/>
</dbReference>
<dbReference type="Proteomes" id="UP000000330">
    <property type="component" value="Segment"/>
</dbReference>
<dbReference type="KEGG" id="vg:10323123"/>
<accession>D9I670</accession>
<dbReference type="EMBL" id="HM114315">
    <property type="protein sequence ID" value="ADJ19451.1"/>
    <property type="molecule type" value="Genomic_DNA"/>
</dbReference>
<reference evidence="1 2" key="1">
    <citation type="journal article" date="2010" name="Virol. J.">
        <title>Genomes of the T4-related bacteriophages as windows on microbial genome evolution.</title>
        <authorList>
            <person name="Petrov V.M."/>
            <person name="Ratnayaka S."/>
            <person name="Nolan J.M."/>
            <person name="Miller E.S."/>
            <person name="Karam J.D."/>
        </authorList>
    </citation>
    <scope>NUCLEOTIDE SEQUENCE [LARGE SCALE GENOMIC DNA]</scope>
    <source>
        <strain evidence="1">Acj133</strain>
    </source>
</reference>
<organism evidence="1 2">
    <name type="scientific">Acinetobacter phage 133</name>
    <dbReference type="NCBI Taxonomy" id="2919552"/>
    <lineage>
        <taxon>Viruses</taxon>
        <taxon>Duplodnaviria</taxon>
        <taxon>Heunggongvirae</taxon>
        <taxon>Uroviricota</taxon>
        <taxon>Caudoviricetes</taxon>
        <taxon>Pantevenvirales</taxon>
        <taxon>Straboviridae</taxon>
        <taxon>Tevenvirinae</taxon>
        <taxon>Centumtrigintavirus</taxon>
        <taxon>Centumtrigintavirus cv133</taxon>
        <taxon>Acinetobacter virus 133</taxon>
    </lineage>
</organism>
<proteinExistence type="predicted"/>
<keyword evidence="2" id="KW-1185">Reference proteome</keyword>
<evidence type="ECO:0000313" key="2">
    <source>
        <dbReference type="Proteomes" id="UP000000330"/>
    </source>
</evidence>
<evidence type="ECO:0000313" key="1">
    <source>
        <dbReference type="EMBL" id="ADJ19451.1"/>
    </source>
</evidence>
<sequence length="145" mass="16162">MKTLNTNNVFFALNMFFAVVELTNAPAVESDITVRADMLQHLSVTQLVQIAKSMNPELKVNNKQSREIILTAIEAEMVNYNVRTVASKTASGTTKSICWDAFATIDMSNKEEGRKMVEKLIADHGFSKAVVQSYASDYRKAHRTA</sequence>
<dbReference type="GeneID" id="10323123"/>
<protein>
    <submittedName>
        <fullName evidence="1">Uncharacterized protein</fullName>
    </submittedName>
</protein>
<name>D9I670_9CAUD</name>
<gene>
    <name evidence="1" type="ORF">Acj133p136</name>
</gene>